<dbReference type="Proteomes" id="UP000275076">
    <property type="component" value="Unassembled WGS sequence"/>
</dbReference>
<keyword evidence="5" id="KW-1185">Reference proteome</keyword>
<gene>
    <name evidence="4" type="ORF">D7Z54_23565</name>
</gene>
<dbReference type="GO" id="GO:0030420">
    <property type="term" value="P:establishment of competence for transformation"/>
    <property type="evidence" value="ECO:0007669"/>
    <property type="project" value="UniProtKB-KW"/>
</dbReference>
<reference evidence="4 5" key="1">
    <citation type="submission" date="2018-10" db="EMBL/GenBank/DDBJ databases">
        <title>Draft genome sequence of Bacillus salarius IM0101, isolated from a hypersaline soil in Inner Mongolia, China.</title>
        <authorList>
            <person name="Yamprayoonswat W."/>
            <person name="Boonvisut S."/>
            <person name="Jumpathong W."/>
            <person name="Sittihan S."/>
            <person name="Ruangsuj P."/>
            <person name="Wanthongcharoen S."/>
            <person name="Thongpramul N."/>
            <person name="Pimmason S."/>
            <person name="Yu B."/>
            <person name="Yasawong M."/>
        </authorList>
    </citation>
    <scope>NUCLEOTIDE SEQUENCE [LARGE SCALE GENOMIC DNA]</scope>
    <source>
        <strain evidence="4 5">IM0101</strain>
    </source>
</reference>
<keyword evidence="2" id="KW-0178">Competence</keyword>
<evidence type="ECO:0000313" key="5">
    <source>
        <dbReference type="Proteomes" id="UP000275076"/>
    </source>
</evidence>
<protein>
    <submittedName>
        <fullName evidence="4">Prepilin-type N-terminal cleavage/methylation domain-containing protein</fullName>
    </submittedName>
</protein>
<sequence>MKSVYSFCRNKKGMTLIEILVSLTVLMICASVIIFYVPLFKTDTLTSRQEIQLFFQQLKDDVDHAYTVERSKNEIVIKEKDNYFQYVKSGKNIVRRKNGSGHEIVLQNINGFSAQVTPYGANVHVTDSNDVKWSGVLGIRPAFKGGNVE</sequence>
<dbReference type="AlphaFoldDB" id="A0A428MXT8"/>
<proteinExistence type="predicted"/>
<evidence type="ECO:0000256" key="2">
    <source>
        <dbReference type="ARBA" id="ARBA00023287"/>
    </source>
</evidence>
<dbReference type="InterPro" id="IPR012902">
    <property type="entry name" value="N_methyl_site"/>
</dbReference>
<accession>A0A428MXT8</accession>
<keyword evidence="3" id="KW-0812">Transmembrane</keyword>
<dbReference type="NCBIfam" id="TIGR02532">
    <property type="entry name" value="IV_pilin_GFxxxE"/>
    <property type="match status" value="1"/>
</dbReference>
<dbReference type="GO" id="GO:0009986">
    <property type="term" value="C:cell surface"/>
    <property type="evidence" value="ECO:0007669"/>
    <property type="project" value="UniProtKB-SubCell"/>
</dbReference>
<keyword evidence="3" id="KW-1133">Transmembrane helix</keyword>
<dbReference type="OrthoDB" id="2361316at2"/>
<feature type="transmembrane region" description="Helical" evidence="3">
    <location>
        <begin position="20"/>
        <end position="39"/>
    </location>
</feature>
<dbReference type="Pfam" id="PF15980">
    <property type="entry name" value="ComGF"/>
    <property type="match status" value="1"/>
</dbReference>
<keyword evidence="3" id="KW-0472">Membrane</keyword>
<evidence type="ECO:0000313" key="4">
    <source>
        <dbReference type="EMBL" id="RSL30973.1"/>
    </source>
</evidence>
<evidence type="ECO:0000256" key="1">
    <source>
        <dbReference type="ARBA" id="ARBA00004241"/>
    </source>
</evidence>
<comment type="subcellular location">
    <subcellularLocation>
        <location evidence="1">Cell surface</location>
    </subcellularLocation>
</comment>
<dbReference type="InterPro" id="IPR016977">
    <property type="entry name" value="ComGF"/>
</dbReference>
<comment type="caution">
    <text evidence="4">The sequence shown here is derived from an EMBL/GenBank/DDBJ whole genome shotgun (WGS) entry which is preliminary data.</text>
</comment>
<dbReference type="EMBL" id="RBVX01000030">
    <property type="protein sequence ID" value="RSL30973.1"/>
    <property type="molecule type" value="Genomic_DNA"/>
</dbReference>
<name>A0A428MXT8_9BACI</name>
<organism evidence="4 5">
    <name type="scientific">Salibacterium salarium</name>
    <dbReference type="NCBI Taxonomy" id="284579"/>
    <lineage>
        <taxon>Bacteria</taxon>
        <taxon>Bacillati</taxon>
        <taxon>Bacillota</taxon>
        <taxon>Bacilli</taxon>
        <taxon>Bacillales</taxon>
        <taxon>Bacillaceae</taxon>
    </lineage>
</organism>
<dbReference type="RefSeq" id="WP_125559730.1">
    <property type="nucleotide sequence ID" value="NZ_RBVX01000030.1"/>
</dbReference>
<dbReference type="Pfam" id="PF07963">
    <property type="entry name" value="N_methyl"/>
    <property type="match status" value="1"/>
</dbReference>
<evidence type="ECO:0000256" key="3">
    <source>
        <dbReference type="SAM" id="Phobius"/>
    </source>
</evidence>